<feature type="compositionally biased region" description="Low complexity" evidence="1">
    <location>
        <begin position="231"/>
        <end position="242"/>
    </location>
</feature>
<dbReference type="EMBL" id="JACGCI010000036">
    <property type="protein sequence ID" value="KAF6754118.1"/>
    <property type="molecule type" value="Genomic_DNA"/>
</dbReference>
<dbReference type="AlphaFoldDB" id="A0A8H6HYE9"/>
<reference evidence="2 3" key="1">
    <citation type="submission" date="2020-07" db="EMBL/GenBank/DDBJ databases">
        <title>Comparative genomics of pyrophilous fungi reveals a link between fire events and developmental genes.</title>
        <authorList>
            <consortium name="DOE Joint Genome Institute"/>
            <person name="Steindorff A.S."/>
            <person name="Carver A."/>
            <person name="Calhoun S."/>
            <person name="Stillman K."/>
            <person name="Liu H."/>
            <person name="Lipzen A."/>
            <person name="Pangilinan J."/>
            <person name="Labutti K."/>
            <person name="Bruns T.D."/>
            <person name="Grigoriev I.V."/>
        </authorList>
    </citation>
    <scope>NUCLEOTIDE SEQUENCE [LARGE SCALE GENOMIC DNA]</scope>
    <source>
        <strain evidence="2 3">CBS 144469</strain>
    </source>
</reference>
<name>A0A8H6HYE9_9AGAR</name>
<protein>
    <submittedName>
        <fullName evidence="2">Uncharacterized protein</fullName>
    </submittedName>
</protein>
<organism evidence="2 3">
    <name type="scientific">Ephemerocybe angulata</name>
    <dbReference type="NCBI Taxonomy" id="980116"/>
    <lineage>
        <taxon>Eukaryota</taxon>
        <taxon>Fungi</taxon>
        <taxon>Dikarya</taxon>
        <taxon>Basidiomycota</taxon>
        <taxon>Agaricomycotina</taxon>
        <taxon>Agaricomycetes</taxon>
        <taxon>Agaricomycetidae</taxon>
        <taxon>Agaricales</taxon>
        <taxon>Agaricineae</taxon>
        <taxon>Psathyrellaceae</taxon>
        <taxon>Ephemerocybe</taxon>
    </lineage>
</organism>
<feature type="compositionally biased region" description="Low complexity" evidence="1">
    <location>
        <begin position="204"/>
        <end position="219"/>
    </location>
</feature>
<feature type="compositionally biased region" description="Polar residues" evidence="1">
    <location>
        <begin position="220"/>
        <end position="229"/>
    </location>
</feature>
<feature type="region of interest" description="Disordered" evidence="1">
    <location>
        <begin position="50"/>
        <end position="265"/>
    </location>
</feature>
<accession>A0A8H6HYE9</accession>
<feature type="compositionally biased region" description="Basic residues" evidence="1">
    <location>
        <begin position="191"/>
        <end position="203"/>
    </location>
</feature>
<feature type="compositionally biased region" description="Basic and acidic residues" evidence="1">
    <location>
        <begin position="250"/>
        <end position="265"/>
    </location>
</feature>
<gene>
    <name evidence="2" type="ORF">DFP72DRAFT_389867</name>
</gene>
<proteinExistence type="predicted"/>
<evidence type="ECO:0000313" key="3">
    <source>
        <dbReference type="Proteomes" id="UP000521943"/>
    </source>
</evidence>
<evidence type="ECO:0000256" key="1">
    <source>
        <dbReference type="SAM" id="MobiDB-lite"/>
    </source>
</evidence>
<dbReference type="Proteomes" id="UP000521943">
    <property type="component" value="Unassembled WGS sequence"/>
</dbReference>
<sequence length="265" mass="29156">MIRKRRIALRQVSRYKHHAQPQLHPHPAAQQFFGSGMLQATQERPVDLTTLTSSPNLEGPSSSPSSSSNIPRLHSFDQTQPQAHYAQTQNQSTSRPTSSSGAPGSRSRHQSMDGRITSTSEACPPGCTCGVVYSGRPDQSMPPPILRLQAPREPTQHSSGAAAPPSGSQPVPGWFSQQRANPQFQPPPPPPHHHHHHLHHHLQHQLNQLQQQQQQQNLPTSLSTSNHRPAQTHPPQSQSHPPTGFPARHKGCERAAFRKPADNTT</sequence>
<feature type="compositionally biased region" description="Low complexity" evidence="1">
    <location>
        <begin position="53"/>
        <end position="68"/>
    </location>
</feature>
<feature type="compositionally biased region" description="Low complexity" evidence="1">
    <location>
        <begin position="158"/>
        <end position="173"/>
    </location>
</feature>
<keyword evidence="3" id="KW-1185">Reference proteome</keyword>
<feature type="compositionally biased region" description="Polar residues" evidence="1">
    <location>
        <begin position="76"/>
        <end position="102"/>
    </location>
</feature>
<comment type="caution">
    <text evidence="2">The sequence shown here is derived from an EMBL/GenBank/DDBJ whole genome shotgun (WGS) entry which is preliminary data.</text>
</comment>
<evidence type="ECO:0000313" key="2">
    <source>
        <dbReference type="EMBL" id="KAF6754118.1"/>
    </source>
</evidence>